<gene>
    <name evidence="1" type="ORF">CEXT_741341</name>
</gene>
<name>A0AAV4M5U8_CAEEX</name>
<dbReference type="Proteomes" id="UP001054945">
    <property type="component" value="Unassembled WGS sequence"/>
</dbReference>
<comment type="caution">
    <text evidence="1">The sequence shown here is derived from an EMBL/GenBank/DDBJ whole genome shotgun (WGS) entry which is preliminary data.</text>
</comment>
<organism evidence="1 2">
    <name type="scientific">Caerostris extrusa</name>
    <name type="common">Bark spider</name>
    <name type="synonym">Caerostris bankana</name>
    <dbReference type="NCBI Taxonomy" id="172846"/>
    <lineage>
        <taxon>Eukaryota</taxon>
        <taxon>Metazoa</taxon>
        <taxon>Ecdysozoa</taxon>
        <taxon>Arthropoda</taxon>
        <taxon>Chelicerata</taxon>
        <taxon>Arachnida</taxon>
        <taxon>Araneae</taxon>
        <taxon>Araneomorphae</taxon>
        <taxon>Entelegynae</taxon>
        <taxon>Araneoidea</taxon>
        <taxon>Araneidae</taxon>
        <taxon>Caerostris</taxon>
    </lineage>
</organism>
<reference evidence="1 2" key="1">
    <citation type="submission" date="2021-06" db="EMBL/GenBank/DDBJ databases">
        <title>Caerostris extrusa draft genome.</title>
        <authorList>
            <person name="Kono N."/>
            <person name="Arakawa K."/>
        </authorList>
    </citation>
    <scope>NUCLEOTIDE SEQUENCE [LARGE SCALE GENOMIC DNA]</scope>
</reference>
<keyword evidence="2" id="KW-1185">Reference proteome</keyword>
<dbReference type="AlphaFoldDB" id="A0AAV4M5U8"/>
<accession>A0AAV4M5U8</accession>
<sequence>MSIFLRMVSNDTNHGTNVRRPSPMTNETKPFLLQRIISSCGKWDFLRSTACCEEGFSPSIIHPFVFAVISKITRSQRGMQKA</sequence>
<proteinExistence type="predicted"/>
<dbReference type="EMBL" id="BPLR01001908">
    <property type="protein sequence ID" value="GIX67837.1"/>
    <property type="molecule type" value="Genomic_DNA"/>
</dbReference>
<evidence type="ECO:0000313" key="1">
    <source>
        <dbReference type="EMBL" id="GIX67837.1"/>
    </source>
</evidence>
<protein>
    <submittedName>
        <fullName evidence="1">Uncharacterized protein</fullName>
    </submittedName>
</protein>
<evidence type="ECO:0000313" key="2">
    <source>
        <dbReference type="Proteomes" id="UP001054945"/>
    </source>
</evidence>